<comment type="caution">
    <text evidence="3">The sequence shown here is derived from an EMBL/GenBank/DDBJ whole genome shotgun (WGS) entry which is preliminary data.</text>
</comment>
<dbReference type="EMBL" id="AONG01000010">
    <property type="protein sequence ID" value="KIQ69029.1"/>
    <property type="molecule type" value="Genomic_DNA"/>
</dbReference>
<name>A0A0D0Q3A3_9RHOB</name>
<feature type="domain" description="HTH marR-type" evidence="2">
    <location>
        <begin position="40"/>
        <end position="185"/>
    </location>
</feature>
<dbReference type="AlphaFoldDB" id="A0A0D0Q3A3"/>
<dbReference type="GO" id="GO:0003700">
    <property type="term" value="F:DNA-binding transcription factor activity"/>
    <property type="evidence" value="ECO:0007669"/>
    <property type="project" value="InterPro"/>
</dbReference>
<reference evidence="3 4" key="1">
    <citation type="submission" date="2013-01" db="EMBL/GenBank/DDBJ databases">
        <authorList>
            <person name="Fiebig A."/>
            <person name="Goeker M."/>
            <person name="Klenk H.-P.P."/>
        </authorList>
    </citation>
    <scope>NUCLEOTIDE SEQUENCE [LARGE SCALE GENOMIC DNA]</scope>
    <source>
        <strain evidence="3 4">DSM 24838</strain>
    </source>
</reference>
<dbReference type="PANTHER" id="PTHR33164">
    <property type="entry name" value="TRANSCRIPTIONAL REGULATOR, MARR FAMILY"/>
    <property type="match status" value="1"/>
</dbReference>
<sequence>MPAFARTAPPDPDTRPSTAADPIRRMIAEAGHEGATADAFASFDAAFFQFIRMIRMGEVPRKIMARLGLDLDIAQFHMLVAIHRIAGGIGRERAEAATVGLVAEELAIDPSRASRIASDLIQRGYLRREAAQDDGRKSVLVLTHKADDAFAEFRAARWERMLAAFDGWSEEEIATFSRLFARFVAAHRDSYSD</sequence>
<dbReference type="GO" id="GO:0006950">
    <property type="term" value="P:response to stress"/>
    <property type="evidence" value="ECO:0007669"/>
    <property type="project" value="TreeGrafter"/>
</dbReference>
<dbReference type="Pfam" id="PF12802">
    <property type="entry name" value="MarR_2"/>
    <property type="match status" value="1"/>
</dbReference>
<feature type="region of interest" description="Disordered" evidence="1">
    <location>
        <begin position="1"/>
        <end position="20"/>
    </location>
</feature>
<dbReference type="STRING" id="1123501.Wenmar_02096"/>
<dbReference type="RefSeq" id="WP_156169330.1">
    <property type="nucleotide sequence ID" value="NZ_KB902315.1"/>
</dbReference>
<evidence type="ECO:0000313" key="3">
    <source>
        <dbReference type="EMBL" id="KIQ69029.1"/>
    </source>
</evidence>
<dbReference type="InterPro" id="IPR039422">
    <property type="entry name" value="MarR/SlyA-like"/>
</dbReference>
<dbReference type="eggNOG" id="COG1846">
    <property type="taxonomic scope" value="Bacteria"/>
</dbReference>
<dbReference type="PROSITE" id="PS50995">
    <property type="entry name" value="HTH_MARR_2"/>
    <property type="match status" value="1"/>
</dbReference>
<accession>A0A0D0Q3A3</accession>
<dbReference type="OrthoDB" id="7774677at2"/>
<dbReference type="InterPro" id="IPR036388">
    <property type="entry name" value="WH-like_DNA-bd_sf"/>
</dbReference>
<protein>
    <submittedName>
        <fullName evidence="3">Transcriptional regulator</fullName>
    </submittedName>
</protein>
<proteinExistence type="predicted"/>
<dbReference type="Gene3D" id="1.10.10.10">
    <property type="entry name" value="Winged helix-like DNA-binding domain superfamily/Winged helix DNA-binding domain"/>
    <property type="match status" value="1"/>
</dbReference>
<dbReference type="SUPFAM" id="SSF46785">
    <property type="entry name" value="Winged helix' DNA-binding domain"/>
    <property type="match status" value="1"/>
</dbReference>
<keyword evidence="4" id="KW-1185">Reference proteome</keyword>
<gene>
    <name evidence="3" type="ORF">Wenmar_02096</name>
</gene>
<evidence type="ECO:0000259" key="2">
    <source>
        <dbReference type="PROSITE" id="PS50995"/>
    </source>
</evidence>
<evidence type="ECO:0000313" key="4">
    <source>
        <dbReference type="Proteomes" id="UP000035100"/>
    </source>
</evidence>
<organism evidence="3 4">
    <name type="scientific">Wenxinia marina DSM 24838</name>
    <dbReference type="NCBI Taxonomy" id="1123501"/>
    <lineage>
        <taxon>Bacteria</taxon>
        <taxon>Pseudomonadati</taxon>
        <taxon>Pseudomonadota</taxon>
        <taxon>Alphaproteobacteria</taxon>
        <taxon>Rhodobacterales</taxon>
        <taxon>Roseobacteraceae</taxon>
        <taxon>Wenxinia</taxon>
    </lineage>
</organism>
<dbReference type="InterPro" id="IPR036390">
    <property type="entry name" value="WH_DNA-bd_sf"/>
</dbReference>
<evidence type="ECO:0000256" key="1">
    <source>
        <dbReference type="SAM" id="MobiDB-lite"/>
    </source>
</evidence>
<dbReference type="InterPro" id="IPR000835">
    <property type="entry name" value="HTH_MarR-typ"/>
</dbReference>
<dbReference type="SMART" id="SM00347">
    <property type="entry name" value="HTH_MARR"/>
    <property type="match status" value="1"/>
</dbReference>
<dbReference type="Proteomes" id="UP000035100">
    <property type="component" value="Unassembled WGS sequence"/>
</dbReference>
<dbReference type="PANTHER" id="PTHR33164:SF57">
    <property type="entry name" value="MARR-FAMILY TRANSCRIPTIONAL REGULATOR"/>
    <property type="match status" value="1"/>
</dbReference>